<dbReference type="InterPro" id="IPR036116">
    <property type="entry name" value="FN3_sf"/>
</dbReference>
<dbReference type="Pfam" id="PF00041">
    <property type="entry name" value="fn3"/>
    <property type="match status" value="1"/>
</dbReference>
<dbReference type="Gene3D" id="2.60.40.10">
    <property type="entry name" value="Immunoglobulins"/>
    <property type="match status" value="1"/>
</dbReference>
<feature type="chain" id="PRO_5001804547" evidence="2">
    <location>
        <begin position="21"/>
        <end position="971"/>
    </location>
</feature>
<comment type="caution">
    <text evidence="4">The sequence shown here is derived from an EMBL/GenBank/DDBJ whole genome shotgun (WGS) entry which is preliminary data.</text>
</comment>
<reference evidence="4 5" key="1">
    <citation type="submission" date="2014-07" db="EMBL/GenBank/DDBJ databases">
        <title>Genome of Chryseobacterium piperi CTM.</title>
        <authorList>
            <person name="Pipes S.E."/>
            <person name="Stropko S.J."/>
            <person name="Newman J.D."/>
        </authorList>
    </citation>
    <scope>NUCLEOTIDE SEQUENCE [LARGE SCALE GENOMIC DNA]</scope>
    <source>
        <strain evidence="4 5">CTM</strain>
    </source>
</reference>
<dbReference type="CDD" id="cd00063">
    <property type="entry name" value="FN3"/>
    <property type="match status" value="1"/>
</dbReference>
<evidence type="ECO:0000256" key="2">
    <source>
        <dbReference type="SAM" id="SignalP"/>
    </source>
</evidence>
<dbReference type="InterPro" id="IPR045474">
    <property type="entry name" value="GEVED"/>
</dbReference>
<evidence type="ECO:0000313" key="5">
    <source>
        <dbReference type="Proteomes" id="UP000028709"/>
    </source>
</evidence>
<dbReference type="InterPro" id="IPR003961">
    <property type="entry name" value="FN3_dom"/>
</dbReference>
<dbReference type="STRING" id="558152.IQ37_01835"/>
<dbReference type="Pfam" id="PF13583">
    <property type="entry name" value="Reprolysin_4"/>
    <property type="match status" value="1"/>
</dbReference>
<dbReference type="GO" id="GO:0008237">
    <property type="term" value="F:metallopeptidase activity"/>
    <property type="evidence" value="ECO:0007669"/>
    <property type="project" value="InterPro"/>
</dbReference>
<dbReference type="AlphaFoldDB" id="A0A086BLX4"/>
<dbReference type="RefSeq" id="WP_034681161.1">
    <property type="nucleotide sequence ID" value="NZ_CP023049.2"/>
</dbReference>
<dbReference type="SMART" id="SM00060">
    <property type="entry name" value="FN3"/>
    <property type="match status" value="1"/>
</dbReference>
<gene>
    <name evidence="4" type="ORF">IQ37_01835</name>
</gene>
<evidence type="ECO:0000256" key="1">
    <source>
        <dbReference type="ARBA" id="ARBA00022729"/>
    </source>
</evidence>
<dbReference type="PROSITE" id="PS50853">
    <property type="entry name" value="FN3"/>
    <property type="match status" value="1"/>
</dbReference>
<dbReference type="OrthoDB" id="9792152at2"/>
<dbReference type="InterPro" id="IPR024079">
    <property type="entry name" value="MetalloPept_cat_dom_sf"/>
</dbReference>
<sequence length="971" mass="103633">MKKRITTTLLCSLLSISAMAQWKPTTPVGEATKSSHVRNYYELNINMIKDQLKNAQETGSNAKPVQISLPTLDGKVEKFAVYSFPVVVKELADQYGLGSYVGVGIDDPSKFLRFSVASNDFQSMIIKNGKSEFIEPVNAQKTVYGVHPKTDKSKEGFLCSMNEDLLSKQEIDKLYKSGAAFTNQATNFAKASDKKYRTLRLAMSVTGEYTQFHGGTVTGALAAINATLTRVNGVFEKDFALHLNLQNFPGVIYTNPATDPYSAAGAGAGGAWTLELQNTLTANVGNDNYDIGHLFGASGGGGNAGCIGCVCINPTASQPKGKGSGYTSPANSIPQGDSFDIDYVAHEFGHQLGANHTFSHGLEGTGVNVEPGSGSTIMGYAGITGPNTDVQPHSDDYFHIASIKQVQANLINKTCDVETTVANNPPVIAVLPTYNIPKGTAFVLTASATDAENDPITYSWEEVDNASVTINKNNLGTTATGASFRSGVPSTNPTRYFPKFSSVLAGTLDNSLNTWESVSMVPRTTKFSVAVRDNNPIANQQQTQFAEQTIVVGNDGPFKINSMYAFSNAPTPITWDVANTTAAPYSVANVKIDYTTDNGTTWTVLSASTANDGSETYTFPASLNGQTIKLRVASIGNVFYAVRSMSVITLAPCDGTAPSAVTVNTITTSSAVVNWAPVNGATYSIRYKKSSATTWSQTTSPTNSVTLNGLEVMTMYDVQVAAICSGTTGTYSATTQFTTLSYCALTSASPSDEYISNVTLANLNNTSGPSTYTNYTTDPTKTVTLVKGSTNNMVSVTKTWTGTLYNEGVRVWIDFNKDGVFDATEMVMSSSPSQVPTVTSTFTVPVSSVLNSPLRMRVALRYNTLPQACTSYDYGEVEDYNVVVTDVLAVTDVNASNNGIQMYPNPTSEILNITKVSDKAAYKIYNAAGQLVGSGNIRDGKVNVSSLVTGAYVIAIDDKGKDVFKSKFVKK</sequence>
<dbReference type="InterPro" id="IPR013783">
    <property type="entry name" value="Ig-like_fold"/>
</dbReference>
<name>A0A086BLX4_9FLAO</name>
<dbReference type="eggNOG" id="COG4733">
    <property type="taxonomic scope" value="Bacteria"/>
</dbReference>
<keyword evidence="1 2" id="KW-0732">Signal</keyword>
<accession>A0A086BLX4</accession>
<dbReference type="Pfam" id="PF20009">
    <property type="entry name" value="GEVED"/>
    <property type="match status" value="1"/>
</dbReference>
<feature type="domain" description="Fibronectin type-III" evidence="3">
    <location>
        <begin position="657"/>
        <end position="742"/>
    </location>
</feature>
<dbReference type="Gene3D" id="3.40.390.10">
    <property type="entry name" value="Collagenase (Catalytic Domain)"/>
    <property type="match status" value="1"/>
</dbReference>
<dbReference type="InterPro" id="IPR026444">
    <property type="entry name" value="Secre_tail"/>
</dbReference>
<organism evidence="4 5">
    <name type="scientific">Chryseobacterium piperi</name>
    <dbReference type="NCBI Taxonomy" id="558152"/>
    <lineage>
        <taxon>Bacteria</taxon>
        <taxon>Pseudomonadati</taxon>
        <taxon>Bacteroidota</taxon>
        <taxon>Flavobacteriia</taxon>
        <taxon>Flavobacteriales</taxon>
        <taxon>Weeksellaceae</taxon>
        <taxon>Chryseobacterium group</taxon>
        <taxon>Chryseobacterium</taxon>
    </lineage>
</organism>
<evidence type="ECO:0000313" key="4">
    <source>
        <dbReference type="EMBL" id="KFF29938.1"/>
    </source>
</evidence>
<dbReference type="SUPFAM" id="SSF55486">
    <property type="entry name" value="Metalloproteases ('zincins'), catalytic domain"/>
    <property type="match status" value="1"/>
</dbReference>
<evidence type="ECO:0000259" key="3">
    <source>
        <dbReference type="PROSITE" id="PS50853"/>
    </source>
</evidence>
<dbReference type="NCBIfam" id="TIGR04183">
    <property type="entry name" value="Por_Secre_tail"/>
    <property type="match status" value="1"/>
</dbReference>
<dbReference type="EMBL" id="JPRJ01000002">
    <property type="protein sequence ID" value="KFF29938.1"/>
    <property type="molecule type" value="Genomic_DNA"/>
</dbReference>
<dbReference type="SUPFAM" id="SSF49265">
    <property type="entry name" value="Fibronectin type III"/>
    <property type="match status" value="1"/>
</dbReference>
<protein>
    <submittedName>
        <fullName evidence="4">Propanediol utilization protein</fullName>
    </submittedName>
</protein>
<dbReference type="KEGG" id="cpip:CJF12_16855"/>
<proteinExistence type="predicted"/>
<keyword evidence="5" id="KW-1185">Reference proteome</keyword>
<dbReference type="Pfam" id="PF18962">
    <property type="entry name" value="Por_Secre_tail"/>
    <property type="match status" value="1"/>
</dbReference>
<feature type="signal peptide" evidence="2">
    <location>
        <begin position="1"/>
        <end position="20"/>
    </location>
</feature>
<dbReference type="Proteomes" id="UP000028709">
    <property type="component" value="Unassembled WGS sequence"/>
</dbReference>